<protein>
    <submittedName>
        <fullName evidence="2">Dentin sialoprotein</fullName>
    </submittedName>
</protein>
<dbReference type="FunCoup" id="A0A2R6QH68">
    <property type="interactions" value="5647"/>
</dbReference>
<feature type="region of interest" description="Disordered" evidence="1">
    <location>
        <begin position="508"/>
        <end position="573"/>
    </location>
</feature>
<dbReference type="OMA" id="QFHPTQH"/>
<feature type="region of interest" description="Disordered" evidence="1">
    <location>
        <begin position="705"/>
        <end position="726"/>
    </location>
</feature>
<feature type="compositionally biased region" description="Low complexity" evidence="1">
    <location>
        <begin position="142"/>
        <end position="160"/>
    </location>
</feature>
<feature type="region of interest" description="Disordered" evidence="1">
    <location>
        <begin position="1231"/>
        <end position="1265"/>
    </location>
</feature>
<feature type="region of interest" description="Disordered" evidence="1">
    <location>
        <begin position="1379"/>
        <end position="1427"/>
    </location>
</feature>
<feature type="compositionally biased region" description="Low complexity" evidence="1">
    <location>
        <begin position="1235"/>
        <end position="1249"/>
    </location>
</feature>
<comment type="caution">
    <text evidence="2">The sequence shown here is derived from an EMBL/GenBank/DDBJ whole genome shotgun (WGS) entry which is preliminary data.</text>
</comment>
<dbReference type="OrthoDB" id="1630099at2759"/>
<name>A0A2R6QH68_ACTCC</name>
<feature type="compositionally biased region" description="Polar residues" evidence="1">
    <location>
        <begin position="1396"/>
        <end position="1407"/>
    </location>
</feature>
<feature type="compositionally biased region" description="Polar residues" evidence="1">
    <location>
        <begin position="586"/>
        <end position="599"/>
    </location>
</feature>
<proteinExistence type="predicted"/>
<evidence type="ECO:0000313" key="3">
    <source>
        <dbReference type="Proteomes" id="UP000241394"/>
    </source>
</evidence>
<feature type="region of interest" description="Disordered" evidence="1">
    <location>
        <begin position="586"/>
        <end position="610"/>
    </location>
</feature>
<accession>A0A2R6QH68</accession>
<evidence type="ECO:0000256" key="1">
    <source>
        <dbReference type="SAM" id="MobiDB-lite"/>
    </source>
</evidence>
<feature type="compositionally biased region" description="Basic and acidic residues" evidence="1">
    <location>
        <begin position="762"/>
        <end position="792"/>
    </location>
</feature>
<dbReference type="Gramene" id="PSS07968">
    <property type="protein sequence ID" value="PSS07968"/>
    <property type="gene ID" value="CEY00_Acc18327"/>
</dbReference>
<dbReference type="EMBL" id="NKQK01000016">
    <property type="protein sequence ID" value="PSS07968.1"/>
    <property type="molecule type" value="Genomic_DNA"/>
</dbReference>
<feature type="region of interest" description="Disordered" evidence="1">
    <location>
        <begin position="1067"/>
        <end position="1091"/>
    </location>
</feature>
<dbReference type="InParanoid" id="A0A2R6QH68"/>
<feature type="region of interest" description="Disordered" evidence="1">
    <location>
        <begin position="1142"/>
        <end position="1173"/>
    </location>
</feature>
<feature type="region of interest" description="Disordered" evidence="1">
    <location>
        <begin position="914"/>
        <end position="937"/>
    </location>
</feature>
<feature type="compositionally biased region" description="Polar residues" evidence="1">
    <location>
        <begin position="977"/>
        <end position="987"/>
    </location>
</feature>
<evidence type="ECO:0000313" key="2">
    <source>
        <dbReference type="EMBL" id="PSS07968.1"/>
    </source>
</evidence>
<sequence length="1781" mass="194523">MPGNEVGDKVHNFFALDNLSQGQHHSQIVDGNWPGGNNPWAGSQAHMGLPTSNSKNYNLQQSDTERGHSSHSFPVSRGLNFTQPTLRPEPHSQQPNGYVHGHQILQTRQNASNFLGVDTESDRHNKTSRGFSIYESHQGNGSENRSTSVRSESSESPVSFDFFGSQQQMSVQQTSMLQSLPWQQPEISDMQLLQQQVMLKKMQELQRRQQIQQLEAIRQNSMYQIPSITNQASVSHSPTLINGTQISPITEASNYPWATEPTAGNTTWLQCAPPANQGSSNGFGFSPEQGQSMSLMGLVPPQVDQSLRGVPISNTRGTHQYSHVPQDMPPMRQMIMSSNSFPGNQYTGFPDQVNMQDGSVVSRKVIQGGNLFGHASGQGFDDGLNLENLSQVNALQRNAPLEEFHERQEQVGPSETMQERTGMQVSSSHNAVALDPTEERILFGDDNNMWDAFGSSVNMGAEGFNVLNDTGFSNGLPSIQSGSWSALMQSAVAETTSNDIGLQEEWSGLSSQNTEVAPVNRQSSRYENTTKQQTVLADNNPQMASAWSSGSVPFSNDTNFNNSSQGVPGFQQSGQKSLYEHGETLQMDSTHRSIPQSSEEGSKWLSRGPLQKPLAEGSQIYGDAARSLDAEMTAKSTSGFWAHQQKVSSHNSCQPQNKPNGCNVGGTVSLSKDAVLKTRGNENKFQHFHEKMSHVAHVWKAKAGSNSTMGSEHGTSLMGSSQVNREDSSLNNLAAIPNSSTGRASQETSQLLPSRHHFNNWKHADSSMKSKARDDSRKTRETENCDGKENSSDSHSSNLSLRTATGGTRENVWSDGSDVRNLPEGTQKLSGQASQRTPGPRKFQSHPLGNLDKVVEPYGMEHATYQQVMSQQSGKAPYSRNQGYFGQSNFFGQFPKTSTEMEKGYMLDLQGNENELDDARPRGTPPGFTPNTSASFDRSVSVYEPNKATQSSQNMLELLHKVDQSREHENSDGSVEPLQQNQASASHGFSLQLAPPSQRLAIQNHAVASPSSAQTVGSLNSFQTTPEIRGKDRTSLASTTQAQSLPSSVETSHGEFKFSRIDMPDHIGNEASQYGMPGNFSSGLTSGFPHSRSQLQNQQMIGANGRVRTNHPMNLSFDGHPSHYQETGDCISIARTGQYTPASLSDTVGRIPHDKPVSSEHTSEPTDTNCSGKRVSAPLVSAVQAVPFSQPSVSSGISQEGAFPKIVRNAWTNVPGEHHLIGVQSLKFPPSIFQPTQSNSNTFPTSSPSLDQDDQNARKGWNGPSEFGMNFMDSQGFVSGEGQLAKESLHQLVSSSNTEFAGTMTASQGKESLVKNLSDASPSNSSSTQRDIEAFGRSLRPNNLLPPNYSLLHQIQAMKSTEIDPSDGSLKRLKRADNGLGSQIAPKPGPADNWDRNSSSQLGNTPSEDVLAYGRKDSENYSRGNTTASVRVEHSQVSPQMAPFWFNQFGTFKKGEILPTYDERKNGTVQTVEQPFTFGVSSDNSLLAHKSSELVNAAADLNQECNIWQRSIPPSAAIEHFSTAQSLSQDVTGQSLVVVRPKKRKSAASDLFPWHKEVKMGSQSLLTISAAEVEWAKAANRLIDKVEDDGEMIEDRQPVLRPKRRLILTTQSMQQLFCPLPAIVLSADSSSSCETAAYLVARLALGDACSSIPCSGSDSCVPPDSSNLMADELKTSERPGDQHLYRVVEDLINRARKLENDFMRLDKRTSVLDLKIENQDLEKFSVINRFAKFHGRGQADGAETSSSSDAAANAQRPFPQRYVTALPVPRNLPDRVQCLSL</sequence>
<feature type="region of interest" description="Disordered" evidence="1">
    <location>
        <begin position="963"/>
        <end position="987"/>
    </location>
</feature>
<feature type="region of interest" description="Disordered" evidence="1">
    <location>
        <begin position="132"/>
        <end position="160"/>
    </location>
</feature>
<feature type="region of interest" description="Disordered" evidence="1">
    <location>
        <begin position="1304"/>
        <end position="1331"/>
    </location>
</feature>
<feature type="compositionally biased region" description="Polar residues" evidence="1">
    <location>
        <begin position="1035"/>
        <end position="1051"/>
    </location>
</feature>
<feature type="region of interest" description="Disordered" evidence="1">
    <location>
        <begin position="35"/>
        <end position="73"/>
    </location>
</feature>
<dbReference type="STRING" id="1590841.A0A2R6QH68"/>
<feature type="region of interest" description="Disordered" evidence="1">
    <location>
        <begin position="1025"/>
        <end position="1055"/>
    </location>
</feature>
<organism evidence="2 3">
    <name type="scientific">Actinidia chinensis var. chinensis</name>
    <name type="common">Chinese soft-hair kiwi</name>
    <dbReference type="NCBI Taxonomy" id="1590841"/>
    <lineage>
        <taxon>Eukaryota</taxon>
        <taxon>Viridiplantae</taxon>
        <taxon>Streptophyta</taxon>
        <taxon>Embryophyta</taxon>
        <taxon>Tracheophyta</taxon>
        <taxon>Spermatophyta</taxon>
        <taxon>Magnoliopsida</taxon>
        <taxon>eudicotyledons</taxon>
        <taxon>Gunneridae</taxon>
        <taxon>Pentapetalae</taxon>
        <taxon>asterids</taxon>
        <taxon>Ericales</taxon>
        <taxon>Actinidiaceae</taxon>
        <taxon>Actinidia</taxon>
    </lineage>
</organism>
<reference evidence="2 3" key="1">
    <citation type="submission" date="2017-07" db="EMBL/GenBank/DDBJ databases">
        <title>An improved, manually edited Actinidia chinensis var. chinensis (kiwifruit) genome highlights the challenges associated with draft genomes and gene prediction in plants.</title>
        <authorList>
            <person name="Pilkington S."/>
            <person name="Crowhurst R."/>
            <person name="Hilario E."/>
            <person name="Nardozza S."/>
            <person name="Fraser L."/>
            <person name="Peng Y."/>
            <person name="Gunaseelan K."/>
            <person name="Simpson R."/>
            <person name="Tahir J."/>
            <person name="Deroles S."/>
            <person name="Templeton K."/>
            <person name="Luo Z."/>
            <person name="Davy M."/>
            <person name="Cheng C."/>
            <person name="Mcneilage M."/>
            <person name="Scaglione D."/>
            <person name="Liu Y."/>
            <person name="Zhang Q."/>
            <person name="Datson P."/>
            <person name="De Silva N."/>
            <person name="Gardiner S."/>
            <person name="Bassett H."/>
            <person name="Chagne D."/>
            <person name="Mccallum J."/>
            <person name="Dzierzon H."/>
            <person name="Deng C."/>
            <person name="Wang Y.-Y."/>
            <person name="Barron N."/>
            <person name="Manako K."/>
            <person name="Bowen J."/>
            <person name="Foster T."/>
            <person name="Erridge Z."/>
            <person name="Tiffin H."/>
            <person name="Waite C."/>
            <person name="Davies K."/>
            <person name="Grierson E."/>
            <person name="Laing W."/>
            <person name="Kirk R."/>
            <person name="Chen X."/>
            <person name="Wood M."/>
            <person name="Montefiori M."/>
            <person name="Brummell D."/>
            <person name="Schwinn K."/>
            <person name="Catanach A."/>
            <person name="Fullerton C."/>
            <person name="Li D."/>
            <person name="Meiyalaghan S."/>
            <person name="Nieuwenhuizen N."/>
            <person name="Read N."/>
            <person name="Prakash R."/>
            <person name="Hunter D."/>
            <person name="Zhang H."/>
            <person name="Mckenzie M."/>
            <person name="Knabel M."/>
            <person name="Harris A."/>
            <person name="Allan A."/>
            <person name="Chen A."/>
            <person name="Janssen B."/>
            <person name="Plunkett B."/>
            <person name="Dwamena C."/>
            <person name="Voogd C."/>
            <person name="Leif D."/>
            <person name="Lafferty D."/>
            <person name="Souleyre E."/>
            <person name="Varkonyi-Gasic E."/>
            <person name="Gambi F."/>
            <person name="Hanley J."/>
            <person name="Yao J.-L."/>
            <person name="Cheung J."/>
            <person name="David K."/>
            <person name="Warren B."/>
            <person name="Marsh K."/>
            <person name="Snowden K."/>
            <person name="Lin-Wang K."/>
            <person name="Brian L."/>
            <person name="Martinez-Sanchez M."/>
            <person name="Wang M."/>
            <person name="Ileperuma N."/>
            <person name="Macnee N."/>
            <person name="Campin R."/>
            <person name="Mcatee P."/>
            <person name="Drummond R."/>
            <person name="Espley R."/>
            <person name="Ireland H."/>
            <person name="Wu R."/>
            <person name="Atkinson R."/>
            <person name="Karunairetnam S."/>
            <person name="Bulley S."/>
            <person name="Chunkath S."/>
            <person name="Hanley Z."/>
            <person name="Storey R."/>
            <person name="Thrimawithana A."/>
            <person name="Thomson S."/>
            <person name="David C."/>
            <person name="Testolin R."/>
        </authorList>
    </citation>
    <scope>NUCLEOTIDE SEQUENCE [LARGE SCALE GENOMIC DNA]</scope>
    <source>
        <strain evidence="3">cv. Red5</strain>
        <tissue evidence="2">Young leaf</tissue>
    </source>
</reference>
<feature type="compositionally biased region" description="Polar residues" evidence="1">
    <location>
        <begin position="50"/>
        <end position="62"/>
    </location>
</feature>
<feature type="compositionally biased region" description="Low complexity" evidence="1">
    <location>
        <begin position="1318"/>
        <end position="1327"/>
    </location>
</feature>
<dbReference type="Proteomes" id="UP000241394">
    <property type="component" value="Chromosome LG16"/>
</dbReference>
<dbReference type="PANTHER" id="PTHR31267">
    <property type="entry name" value="DENTIN SIALOPHOSPHOPROTEIN-LIKE PROTEIN"/>
    <property type="match status" value="1"/>
</dbReference>
<feature type="compositionally biased region" description="Polar residues" evidence="1">
    <location>
        <begin position="827"/>
        <end position="837"/>
    </location>
</feature>
<gene>
    <name evidence="2" type="ORF">CEY00_Acc18327</name>
</gene>
<reference evidence="3" key="2">
    <citation type="journal article" date="2018" name="BMC Genomics">
        <title>A manually annotated Actinidia chinensis var. chinensis (kiwifruit) genome highlights the challenges associated with draft genomes and gene prediction in plants.</title>
        <authorList>
            <person name="Pilkington S.M."/>
            <person name="Crowhurst R."/>
            <person name="Hilario E."/>
            <person name="Nardozza S."/>
            <person name="Fraser L."/>
            <person name="Peng Y."/>
            <person name="Gunaseelan K."/>
            <person name="Simpson R."/>
            <person name="Tahir J."/>
            <person name="Deroles S.C."/>
            <person name="Templeton K."/>
            <person name="Luo Z."/>
            <person name="Davy M."/>
            <person name="Cheng C."/>
            <person name="McNeilage M."/>
            <person name="Scaglione D."/>
            <person name="Liu Y."/>
            <person name="Zhang Q."/>
            <person name="Datson P."/>
            <person name="De Silva N."/>
            <person name="Gardiner S.E."/>
            <person name="Bassett H."/>
            <person name="Chagne D."/>
            <person name="McCallum J."/>
            <person name="Dzierzon H."/>
            <person name="Deng C."/>
            <person name="Wang Y.Y."/>
            <person name="Barron L."/>
            <person name="Manako K."/>
            <person name="Bowen J."/>
            <person name="Foster T.M."/>
            <person name="Erridge Z.A."/>
            <person name="Tiffin H."/>
            <person name="Waite C.N."/>
            <person name="Davies K.M."/>
            <person name="Grierson E.P."/>
            <person name="Laing W.A."/>
            <person name="Kirk R."/>
            <person name="Chen X."/>
            <person name="Wood M."/>
            <person name="Montefiori M."/>
            <person name="Brummell D.A."/>
            <person name="Schwinn K.E."/>
            <person name="Catanach A."/>
            <person name="Fullerton C."/>
            <person name="Li D."/>
            <person name="Meiyalaghan S."/>
            <person name="Nieuwenhuizen N."/>
            <person name="Read N."/>
            <person name="Prakash R."/>
            <person name="Hunter D."/>
            <person name="Zhang H."/>
            <person name="McKenzie M."/>
            <person name="Knabel M."/>
            <person name="Harris A."/>
            <person name="Allan A.C."/>
            <person name="Gleave A."/>
            <person name="Chen A."/>
            <person name="Janssen B.J."/>
            <person name="Plunkett B."/>
            <person name="Ampomah-Dwamena C."/>
            <person name="Voogd C."/>
            <person name="Leif D."/>
            <person name="Lafferty D."/>
            <person name="Souleyre E.J.F."/>
            <person name="Varkonyi-Gasic E."/>
            <person name="Gambi F."/>
            <person name="Hanley J."/>
            <person name="Yao J.L."/>
            <person name="Cheung J."/>
            <person name="David K.M."/>
            <person name="Warren B."/>
            <person name="Marsh K."/>
            <person name="Snowden K.C."/>
            <person name="Lin-Wang K."/>
            <person name="Brian L."/>
            <person name="Martinez-Sanchez M."/>
            <person name="Wang M."/>
            <person name="Ileperuma N."/>
            <person name="Macnee N."/>
            <person name="Campin R."/>
            <person name="McAtee P."/>
            <person name="Drummond R.S.M."/>
            <person name="Espley R.V."/>
            <person name="Ireland H.S."/>
            <person name="Wu R."/>
            <person name="Atkinson R.G."/>
            <person name="Karunairetnam S."/>
            <person name="Bulley S."/>
            <person name="Chunkath S."/>
            <person name="Hanley Z."/>
            <person name="Storey R."/>
            <person name="Thrimawithana A.H."/>
            <person name="Thomson S."/>
            <person name="David C."/>
            <person name="Testolin R."/>
            <person name="Huang H."/>
            <person name="Hellens R.P."/>
            <person name="Schaffer R.J."/>
        </authorList>
    </citation>
    <scope>NUCLEOTIDE SEQUENCE [LARGE SCALE GENOMIC DNA]</scope>
    <source>
        <strain evidence="3">cv. Red5</strain>
    </source>
</reference>
<feature type="compositionally biased region" description="Basic and acidic residues" evidence="1">
    <location>
        <begin position="1151"/>
        <end position="1164"/>
    </location>
</feature>
<keyword evidence="3" id="KW-1185">Reference proteome</keyword>
<dbReference type="PANTHER" id="PTHR31267:SF2">
    <property type="entry name" value="EXPRESSED PROTEIN"/>
    <property type="match status" value="1"/>
</dbReference>
<feature type="region of interest" description="Disordered" evidence="1">
    <location>
        <begin position="755"/>
        <end position="849"/>
    </location>
</feature>